<protein>
    <submittedName>
        <fullName evidence="1">Uncharacterized protein</fullName>
    </submittedName>
</protein>
<gene>
    <name evidence="1" type="ORF">FHS28_004727</name>
</gene>
<accession>A0ABR6GYW3</accession>
<name>A0ABR6GYW3_9BURK</name>
<evidence type="ECO:0000313" key="2">
    <source>
        <dbReference type="Proteomes" id="UP000574369"/>
    </source>
</evidence>
<dbReference type="RefSeq" id="WP_246410513.1">
    <property type="nucleotide sequence ID" value="NZ_JACHXO010000011.1"/>
</dbReference>
<reference evidence="1 2" key="1">
    <citation type="submission" date="2020-08" db="EMBL/GenBank/DDBJ databases">
        <title>Genomic Encyclopedia of Type Strains, Phase III (KMG-III): the genomes of soil and plant-associated and newly described type strains.</title>
        <authorList>
            <person name="Whitman W."/>
        </authorList>
    </citation>
    <scope>NUCLEOTIDE SEQUENCE [LARGE SCALE GENOMIC DNA]</scope>
    <source>
        <strain evidence="1 2">CECT 7247</strain>
    </source>
</reference>
<dbReference type="Proteomes" id="UP000574369">
    <property type="component" value="Unassembled WGS sequence"/>
</dbReference>
<comment type="caution">
    <text evidence="1">The sequence shown here is derived from an EMBL/GenBank/DDBJ whole genome shotgun (WGS) entry which is preliminary data.</text>
</comment>
<dbReference type="EMBL" id="JACHXO010000011">
    <property type="protein sequence ID" value="MBB3197300.1"/>
    <property type="molecule type" value="Genomic_DNA"/>
</dbReference>
<organism evidence="1 2">
    <name type="scientific">Roseateles terrae</name>
    <dbReference type="NCBI Taxonomy" id="431060"/>
    <lineage>
        <taxon>Bacteria</taxon>
        <taxon>Pseudomonadati</taxon>
        <taxon>Pseudomonadota</taxon>
        <taxon>Betaproteobacteria</taxon>
        <taxon>Burkholderiales</taxon>
        <taxon>Sphaerotilaceae</taxon>
        <taxon>Roseateles</taxon>
    </lineage>
</organism>
<sequence length="328" mass="34402">MLISPPLAQVLAAGRRQFNQRVDEARRRTPGFDPAAFSAFVQQQLDPVVSAVEAVAPARTAGVTLAAYDIGLLLCAQGLAGPSARSRLVNQLWREVLPALAPRIAELPHDLLGALSNAAVHLGTVDGARPAEWLGLLRQLGPGSETPAQLLALGKVLAWRAGLAQFRPGALQAAASLPDALQRAALQAPSQSDVEAWRGTLASSPWAGPQARPEGWTLGGFTGFDGRFAAPPALRVASNGMLVRSGDRYFLAIADACGAVLMPATAQEFDLAAPPKRPASVQWHGQTLVVSGREVPIDLPQEGLVLAASPHTLAVASPYTHTVRLLPL</sequence>
<keyword evidence="2" id="KW-1185">Reference proteome</keyword>
<proteinExistence type="predicted"/>
<evidence type="ECO:0000313" key="1">
    <source>
        <dbReference type="EMBL" id="MBB3197300.1"/>
    </source>
</evidence>